<dbReference type="InterPro" id="IPR000210">
    <property type="entry name" value="BTB/POZ_dom"/>
</dbReference>
<dbReference type="SUPFAM" id="SSF51101">
    <property type="entry name" value="Mannose-binding lectins"/>
    <property type="match status" value="1"/>
</dbReference>
<dbReference type="OrthoDB" id="6357972at2759"/>
<dbReference type="Proteomes" id="UP000683360">
    <property type="component" value="Unassembled WGS sequence"/>
</dbReference>
<dbReference type="Pfam" id="PF00651">
    <property type="entry name" value="BTB"/>
    <property type="match status" value="1"/>
</dbReference>
<dbReference type="Gene3D" id="2.100.10.30">
    <property type="entry name" value="Jacalin-like lectin domain"/>
    <property type="match status" value="1"/>
</dbReference>
<dbReference type="Gene3D" id="1.25.40.420">
    <property type="match status" value="1"/>
</dbReference>
<dbReference type="PROSITE" id="PS50097">
    <property type="entry name" value="BTB"/>
    <property type="match status" value="1"/>
</dbReference>
<protein>
    <recommendedName>
        <fullName evidence="1">BTB domain-containing protein</fullName>
    </recommendedName>
</protein>
<evidence type="ECO:0000259" key="1">
    <source>
        <dbReference type="PROSITE" id="PS50097"/>
    </source>
</evidence>
<dbReference type="AlphaFoldDB" id="A0A8S3RYB0"/>
<accession>A0A8S3RYB0</accession>
<dbReference type="PANTHER" id="PTHR45632">
    <property type="entry name" value="LD33804P"/>
    <property type="match status" value="1"/>
</dbReference>
<sequence length="630" mass="72206">MLYASSVWKINDNTHIDKLNAIQRKGLALCLNQPATASIEALEVVAGILPLDLKREEAGIRQIAKIKSYKITIPIKQMFEDWKNINEPEKIISPIGRMVLQSEDMKRSTEIDSDCIESQFEFRGLAASKSPPEQTNVKTVLLCTIKSFKKMVKYSDQNRHGNIISKINRARHEGLYCDITLTSGNTSLRAHKLILTSVSDYFTSLFKYSDDVCQTCKLDPNVVTEECLEAIVEYAYTGDVEITDDNVQDLLVASNFLQILFISIKCEEYISEHLTSENVVCLLSFSIQHNLPKLFSSVCHYVSENFLSFTLRDNVLLSIPYDDLLYLLKCVDLTVLECGIPAEKPEVHILNLIRLYSEFCELQPEEVKPLLQVVNFSEITQFDAFDMFELWKKKLNGIDVQTLVEQFLVKNYLSGEFKQEGEPQLFNQICRKFSSMCKRVFSNNSLRKGYSYFDNLSVNDRIRKIRIWFGYTPSQLAGISVSYMIGEEKTYGSRKNVPVVTSDQDFFLRENEVIVEVHFCKTAVRVRSLKFISNFGTQYGPYGEERGSIRKVKAPSPNAYLHGIRMENKSKVFENSALVSLNALYFDWIVFVEPSKIRDNIEDEDIQLQTTNCCSTNYERAADIYDSDPR</sequence>
<organism evidence="2 3">
    <name type="scientific">Mytilus edulis</name>
    <name type="common">Blue mussel</name>
    <dbReference type="NCBI Taxonomy" id="6550"/>
    <lineage>
        <taxon>Eukaryota</taxon>
        <taxon>Metazoa</taxon>
        <taxon>Spiralia</taxon>
        <taxon>Lophotrochozoa</taxon>
        <taxon>Mollusca</taxon>
        <taxon>Bivalvia</taxon>
        <taxon>Autobranchia</taxon>
        <taxon>Pteriomorphia</taxon>
        <taxon>Mytilida</taxon>
        <taxon>Mytiloidea</taxon>
        <taxon>Mytilidae</taxon>
        <taxon>Mytilinae</taxon>
        <taxon>Mytilus</taxon>
    </lineage>
</organism>
<keyword evidence="3" id="KW-1185">Reference proteome</keyword>
<name>A0A8S3RYB0_MYTED</name>
<dbReference type="InterPro" id="IPR011333">
    <property type="entry name" value="SKP1/BTB/POZ_sf"/>
</dbReference>
<dbReference type="EMBL" id="CAJPWZ010001276">
    <property type="protein sequence ID" value="CAG2211825.1"/>
    <property type="molecule type" value="Genomic_DNA"/>
</dbReference>
<evidence type="ECO:0000313" key="2">
    <source>
        <dbReference type="EMBL" id="CAG2211825.1"/>
    </source>
</evidence>
<feature type="domain" description="BTB" evidence="1">
    <location>
        <begin position="177"/>
        <end position="244"/>
    </location>
</feature>
<evidence type="ECO:0000313" key="3">
    <source>
        <dbReference type="Proteomes" id="UP000683360"/>
    </source>
</evidence>
<dbReference type="SUPFAM" id="SSF54695">
    <property type="entry name" value="POZ domain"/>
    <property type="match status" value="1"/>
</dbReference>
<gene>
    <name evidence="2" type="ORF">MEDL_25831</name>
</gene>
<proteinExistence type="predicted"/>
<dbReference type="InterPro" id="IPR001229">
    <property type="entry name" value="Jacalin-like_lectin_dom"/>
</dbReference>
<dbReference type="Gene3D" id="3.30.710.10">
    <property type="entry name" value="Potassium Channel Kv1.1, Chain A"/>
    <property type="match status" value="1"/>
</dbReference>
<reference evidence="2" key="1">
    <citation type="submission" date="2021-03" db="EMBL/GenBank/DDBJ databases">
        <authorList>
            <person name="Bekaert M."/>
        </authorList>
    </citation>
    <scope>NUCLEOTIDE SEQUENCE</scope>
</reference>
<dbReference type="Pfam" id="PF01419">
    <property type="entry name" value="Jacalin"/>
    <property type="match status" value="1"/>
</dbReference>
<dbReference type="InterPro" id="IPR036404">
    <property type="entry name" value="Jacalin-like_lectin_dom_sf"/>
</dbReference>
<comment type="caution">
    <text evidence="2">The sequence shown here is derived from an EMBL/GenBank/DDBJ whole genome shotgun (WGS) entry which is preliminary data.</text>
</comment>
<dbReference type="SMART" id="SM00225">
    <property type="entry name" value="BTB"/>
    <property type="match status" value="1"/>
</dbReference>
<dbReference type="CDD" id="cd14733">
    <property type="entry name" value="BACK"/>
    <property type="match status" value="1"/>
</dbReference>